<dbReference type="RefSeq" id="WP_259098458.1">
    <property type="nucleotide sequence ID" value="NZ_CP130454.1"/>
</dbReference>
<proteinExistence type="predicted"/>
<evidence type="ECO:0008006" key="4">
    <source>
        <dbReference type="Google" id="ProtNLM"/>
    </source>
</evidence>
<protein>
    <recommendedName>
        <fullName evidence="4">CheW-like domain-containing protein</fullName>
    </recommendedName>
</protein>
<reference evidence="2 3" key="1">
    <citation type="submission" date="2022-08" db="EMBL/GenBank/DDBJ databases">
        <title>Bacterial and archaeal communities from various locations to study Microbial Dark Matter (Phase II).</title>
        <authorList>
            <person name="Stepanauskas R."/>
        </authorList>
    </citation>
    <scope>NUCLEOTIDE SEQUENCE [LARGE SCALE GENOMIC DNA]</scope>
    <source>
        <strain evidence="2 3">PD1</strain>
    </source>
</reference>
<keyword evidence="3" id="KW-1185">Reference proteome</keyword>
<evidence type="ECO:0000256" key="1">
    <source>
        <dbReference type="SAM" id="MobiDB-lite"/>
    </source>
</evidence>
<organism evidence="2 3">
    <name type="scientific">Candidatus Fervidibacter sacchari</name>
    <dbReference type="NCBI Taxonomy" id="1448929"/>
    <lineage>
        <taxon>Bacteria</taxon>
        <taxon>Candidatus Fervidibacterota</taxon>
        <taxon>Candidatus Fervidibacter</taxon>
    </lineage>
</organism>
<comment type="caution">
    <text evidence="2">The sequence shown here is derived from an EMBL/GenBank/DDBJ whole genome shotgun (WGS) entry which is preliminary data.</text>
</comment>
<evidence type="ECO:0000313" key="3">
    <source>
        <dbReference type="Proteomes" id="UP001204798"/>
    </source>
</evidence>
<name>A0ABT2EQG3_9BACT</name>
<evidence type="ECO:0000313" key="2">
    <source>
        <dbReference type="EMBL" id="MCS3920204.1"/>
    </source>
</evidence>
<dbReference type="EMBL" id="JANUCP010000005">
    <property type="protein sequence ID" value="MCS3920204.1"/>
    <property type="molecule type" value="Genomic_DNA"/>
</dbReference>
<gene>
    <name evidence="2" type="ORF">M2350_002633</name>
</gene>
<feature type="region of interest" description="Disordered" evidence="1">
    <location>
        <begin position="29"/>
        <end position="48"/>
    </location>
</feature>
<dbReference type="Proteomes" id="UP001204798">
    <property type="component" value="Unassembled WGS sequence"/>
</dbReference>
<accession>A0ABT2EQG3</accession>
<sequence>MEIRLGDLYELIVRIVDDRLKQRGEAEHIASLKGSESPLPEPQAKSPSEQQFQALQEQIAALIDLNRQILIAVRENQQRNEELLGELLNLLRQFLEASKVSDGRRTTLPSAEPSKPTREREEALKHSSDKQRSSEKTRKPSELSELAVMSPPDLSDEEIAFVPPDGWLNETSPQPVATDLAPDGIATPAVSAQPSLIEITVERLPEYLRRIFGIDVDYLSARQTPSPSLQGAQILVGEGTYNGQPVTLTVFGKPHITPTDITIFYNAVVRPLRGSVNEPVMSVIFGETFEQKAVKVAHALDLLVVNLKDLQEIGDEV</sequence>
<feature type="region of interest" description="Disordered" evidence="1">
    <location>
        <begin position="101"/>
        <end position="150"/>
    </location>
</feature>
<feature type="compositionally biased region" description="Basic and acidic residues" evidence="1">
    <location>
        <begin position="115"/>
        <end position="142"/>
    </location>
</feature>